<feature type="domain" description="SHSP" evidence="3">
    <location>
        <begin position="19"/>
        <end position="134"/>
    </location>
</feature>
<dbReference type="SUPFAM" id="SSF49764">
    <property type="entry name" value="HSP20-like chaperones"/>
    <property type="match status" value="1"/>
</dbReference>
<protein>
    <submittedName>
        <fullName evidence="4">Small heat shock protein</fullName>
    </submittedName>
</protein>
<dbReference type="InterPro" id="IPR031107">
    <property type="entry name" value="Small_HSP"/>
</dbReference>
<dbReference type="PROSITE" id="PS01031">
    <property type="entry name" value="SHSP"/>
    <property type="match status" value="1"/>
</dbReference>
<evidence type="ECO:0000256" key="1">
    <source>
        <dbReference type="PROSITE-ProRule" id="PRU00285"/>
    </source>
</evidence>
<accession>A1ZSC4</accession>
<dbReference type="InterPro" id="IPR008978">
    <property type="entry name" value="HSP20-like_chaperone"/>
</dbReference>
<name>A1ZSC4_MICM2</name>
<comment type="similarity">
    <text evidence="1 2">Belongs to the small heat shock protein (HSP20) family.</text>
</comment>
<reference evidence="4 5" key="1">
    <citation type="submission" date="2007-01" db="EMBL/GenBank/DDBJ databases">
        <authorList>
            <person name="Haygood M."/>
            <person name="Podell S."/>
            <person name="Anderson C."/>
            <person name="Hopkinson B."/>
            <person name="Roe K."/>
            <person name="Barbeau K."/>
            <person name="Gaasterland T."/>
            <person name="Ferriera S."/>
            <person name="Johnson J."/>
            <person name="Kravitz S."/>
            <person name="Beeson K."/>
            <person name="Sutton G."/>
            <person name="Rogers Y.-H."/>
            <person name="Friedman R."/>
            <person name="Frazier M."/>
            <person name="Venter J.C."/>
        </authorList>
    </citation>
    <scope>NUCLEOTIDE SEQUENCE [LARGE SCALE GENOMIC DNA]</scope>
    <source>
        <strain evidence="4 5">ATCC 23134</strain>
    </source>
</reference>
<dbReference type="AlphaFoldDB" id="A1ZSC4"/>
<keyword evidence="4" id="KW-0346">Stress response</keyword>
<dbReference type="eggNOG" id="COG0071">
    <property type="taxonomic scope" value="Bacteria"/>
</dbReference>
<dbReference type="Proteomes" id="UP000004095">
    <property type="component" value="Unassembled WGS sequence"/>
</dbReference>
<dbReference type="EMBL" id="AAWS01000031">
    <property type="protein sequence ID" value="EAY26672.1"/>
    <property type="molecule type" value="Genomic_DNA"/>
</dbReference>
<sequence>MYSHAYNHFFNRDINKVVGTDTVKNSPLVNISELNGDYLIEVAAPGLTKEDLKVDIDKQLLTVKAAVAKETNAEDTAKYTRKEFGYGSFKRSFTLPESVDTQKVNAKYENGILNIHLPQKEEAKPKPAREINIG</sequence>
<dbReference type="CDD" id="cd06464">
    <property type="entry name" value="ACD_sHsps-like"/>
    <property type="match status" value="1"/>
</dbReference>
<evidence type="ECO:0000313" key="5">
    <source>
        <dbReference type="Proteomes" id="UP000004095"/>
    </source>
</evidence>
<dbReference type="InterPro" id="IPR002068">
    <property type="entry name" value="A-crystallin/Hsp20_dom"/>
</dbReference>
<evidence type="ECO:0000313" key="4">
    <source>
        <dbReference type="EMBL" id="EAY26672.1"/>
    </source>
</evidence>
<dbReference type="PANTHER" id="PTHR11527">
    <property type="entry name" value="HEAT-SHOCK PROTEIN 20 FAMILY MEMBER"/>
    <property type="match status" value="1"/>
</dbReference>
<dbReference type="Gene3D" id="2.60.40.790">
    <property type="match status" value="1"/>
</dbReference>
<gene>
    <name evidence="4" type="ORF">M23134_02923</name>
</gene>
<keyword evidence="5" id="KW-1185">Reference proteome</keyword>
<evidence type="ECO:0000256" key="2">
    <source>
        <dbReference type="RuleBase" id="RU003616"/>
    </source>
</evidence>
<evidence type="ECO:0000259" key="3">
    <source>
        <dbReference type="PROSITE" id="PS01031"/>
    </source>
</evidence>
<dbReference type="Pfam" id="PF00011">
    <property type="entry name" value="HSP20"/>
    <property type="match status" value="1"/>
</dbReference>
<proteinExistence type="inferred from homology"/>
<organism evidence="4 5">
    <name type="scientific">Microscilla marina ATCC 23134</name>
    <dbReference type="NCBI Taxonomy" id="313606"/>
    <lineage>
        <taxon>Bacteria</taxon>
        <taxon>Pseudomonadati</taxon>
        <taxon>Bacteroidota</taxon>
        <taxon>Cytophagia</taxon>
        <taxon>Cytophagales</taxon>
        <taxon>Microscillaceae</taxon>
        <taxon>Microscilla</taxon>
    </lineage>
</organism>
<comment type="caution">
    <text evidence="4">The sequence shown here is derived from an EMBL/GenBank/DDBJ whole genome shotgun (WGS) entry which is preliminary data.</text>
</comment>